<evidence type="ECO:0000313" key="1">
    <source>
        <dbReference type="EMBL" id="RCV59269.1"/>
    </source>
</evidence>
<dbReference type="RefSeq" id="WP_114400316.1">
    <property type="nucleotide sequence ID" value="NZ_QEIM01000207.1"/>
</dbReference>
<dbReference type="OrthoDB" id="9801430at2"/>
<name>A0A368T6A9_9ACTN</name>
<comment type="caution">
    <text evidence="1">The sequence shown here is derived from an EMBL/GenBank/DDBJ whole genome shotgun (WGS) entry which is preliminary data.</text>
</comment>
<accession>A0A368T6A9</accession>
<organism evidence="1 2">
    <name type="scientific">Marinitenerispora sediminis</name>
    <dbReference type="NCBI Taxonomy" id="1931232"/>
    <lineage>
        <taxon>Bacteria</taxon>
        <taxon>Bacillati</taxon>
        <taxon>Actinomycetota</taxon>
        <taxon>Actinomycetes</taxon>
        <taxon>Streptosporangiales</taxon>
        <taxon>Nocardiopsidaceae</taxon>
        <taxon>Marinitenerispora</taxon>
    </lineage>
</organism>
<gene>
    <name evidence="1" type="ORF">DEF24_09865</name>
</gene>
<keyword evidence="2" id="KW-1185">Reference proteome</keyword>
<sequence length="92" mass="10540">MSNPHDRVFRFQRVGLHRDVPDLPFPMCLASTVEDHILAHIRPYLVETAPLIFDAHPDVREGRAYIHKGGEELVLAEFTVHLPDEDESEGNR</sequence>
<evidence type="ECO:0000313" key="2">
    <source>
        <dbReference type="Proteomes" id="UP000253318"/>
    </source>
</evidence>
<dbReference type="EMBL" id="QEIN01000063">
    <property type="protein sequence ID" value="RCV59269.1"/>
    <property type="molecule type" value="Genomic_DNA"/>
</dbReference>
<dbReference type="Proteomes" id="UP000253318">
    <property type="component" value="Unassembled WGS sequence"/>
</dbReference>
<protein>
    <submittedName>
        <fullName evidence="1">Uncharacterized protein</fullName>
    </submittedName>
</protein>
<proteinExistence type="predicted"/>
<dbReference type="AlphaFoldDB" id="A0A368T6A9"/>
<reference evidence="1 2" key="1">
    <citation type="submission" date="2018-04" db="EMBL/GenBank/DDBJ databases">
        <title>Novel actinobacteria from marine sediment.</title>
        <authorList>
            <person name="Ng Z.Y."/>
            <person name="Tan G.Y.A."/>
        </authorList>
    </citation>
    <scope>NUCLEOTIDE SEQUENCE [LARGE SCALE GENOMIC DNA]</scope>
    <source>
        <strain evidence="1 2">TPS81</strain>
    </source>
</reference>